<keyword evidence="3" id="KW-0408">Iron</keyword>
<dbReference type="InterPro" id="IPR053552">
    <property type="entry name" value="Menaquinone_reductase_QrcC"/>
</dbReference>
<dbReference type="NCBIfam" id="NF041782">
    <property type="entry name" value="mnquin_red_QrcC"/>
    <property type="match status" value="1"/>
</dbReference>
<feature type="domain" description="4Fe-4S ferredoxin-type" evidence="5">
    <location>
        <begin position="10"/>
        <end position="41"/>
    </location>
</feature>
<evidence type="ECO:0000313" key="7">
    <source>
        <dbReference type="Proteomes" id="UP001053296"/>
    </source>
</evidence>
<dbReference type="EMBL" id="AP024485">
    <property type="protein sequence ID" value="BCS86874.1"/>
    <property type="molecule type" value="Genomic_DNA"/>
</dbReference>
<dbReference type="Pfam" id="PF13247">
    <property type="entry name" value="Fer4_11"/>
    <property type="match status" value="1"/>
</dbReference>
<accession>A0ABN6ELQ3</accession>
<keyword evidence="4" id="KW-0411">Iron-sulfur</keyword>
<sequence length="277" mass="30842">MQIKEFKIKWGMVIDIDKCTGCGACMVGCQVENNIAPMTKNDPYNYVQALTKDRDEASNKLKTLTWMNVYELSNGQAFPDHETAYLPRPCMQCGNPACVPVCPVIATDKNEEGGIVSQIYPRCIGCRYCMAACPYHARYFNWWDPLWPEGMDKGLSPSVSVRPRGVVEKCNFCHSRYLDAKNEARQNDEDPMNLADGAYNTACAEICPTKAITFGDLNNPEHAVHDLAKGPNAFRLLEKLGLAPQVYYTSEREWVRKQGDNYNADGGGHGAPSNSHG</sequence>
<dbReference type="InterPro" id="IPR017896">
    <property type="entry name" value="4Fe4S_Fe-S-bd"/>
</dbReference>
<dbReference type="Proteomes" id="UP001053296">
    <property type="component" value="Chromosome"/>
</dbReference>
<evidence type="ECO:0000256" key="1">
    <source>
        <dbReference type="ARBA" id="ARBA00022485"/>
    </source>
</evidence>
<dbReference type="PANTHER" id="PTHR43177">
    <property type="entry name" value="PROTEIN NRFC"/>
    <property type="match status" value="1"/>
</dbReference>
<dbReference type="InterPro" id="IPR017900">
    <property type="entry name" value="4Fe4S_Fe_S_CS"/>
</dbReference>
<dbReference type="SUPFAM" id="SSF54862">
    <property type="entry name" value="4Fe-4S ferredoxins"/>
    <property type="match status" value="1"/>
</dbReference>
<keyword evidence="7" id="KW-1185">Reference proteome</keyword>
<evidence type="ECO:0000256" key="2">
    <source>
        <dbReference type="ARBA" id="ARBA00022723"/>
    </source>
</evidence>
<keyword evidence="1" id="KW-0004">4Fe-4S</keyword>
<gene>
    <name evidence="6" type="primary">qrcC</name>
    <name evidence="6" type="ORF">PSDVSF_01160</name>
</gene>
<name>A0ABN6ELQ3_9BACT</name>
<feature type="domain" description="4Fe-4S ferredoxin-type" evidence="5">
    <location>
        <begin position="114"/>
        <end position="143"/>
    </location>
</feature>
<dbReference type="PANTHER" id="PTHR43177:SF3">
    <property type="entry name" value="PROTEIN NRFC HOMOLOG"/>
    <property type="match status" value="1"/>
</dbReference>
<evidence type="ECO:0000256" key="4">
    <source>
        <dbReference type="ARBA" id="ARBA00023014"/>
    </source>
</evidence>
<dbReference type="CDD" id="cd10551">
    <property type="entry name" value="PsrB"/>
    <property type="match status" value="1"/>
</dbReference>
<dbReference type="RefSeq" id="WP_229592540.1">
    <property type="nucleotide sequence ID" value="NZ_AP024485.1"/>
</dbReference>
<dbReference type="Gene3D" id="3.30.70.20">
    <property type="match status" value="2"/>
</dbReference>
<protein>
    <submittedName>
        <fullName evidence="6">Menaquinone reductase, iron-sulfur cluster-binding subunit</fullName>
    </submittedName>
</protein>
<reference evidence="6" key="1">
    <citation type="journal article" date="2022" name="Arch. Microbiol.">
        <title>Pseudodesulfovibrio sediminis sp. nov., a mesophilic and neutrophilic sulfate-reducing bacterium isolated from sediment of a brackish lake.</title>
        <authorList>
            <person name="Takahashi A."/>
            <person name="Kojima H."/>
            <person name="Watanabe M."/>
            <person name="Fukui M."/>
        </authorList>
    </citation>
    <scope>NUCLEOTIDE SEQUENCE</scope>
    <source>
        <strain evidence="6">SF6</strain>
    </source>
</reference>
<feature type="domain" description="4Fe-4S ferredoxin-type" evidence="5">
    <location>
        <begin position="81"/>
        <end position="112"/>
    </location>
</feature>
<dbReference type="PROSITE" id="PS00198">
    <property type="entry name" value="4FE4S_FER_1"/>
    <property type="match status" value="1"/>
</dbReference>
<proteinExistence type="predicted"/>
<dbReference type="InterPro" id="IPR050954">
    <property type="entry name" value="ET_IronSulfur_Cluster-Binding"/>
</dbReference>
<dbReference type="PROSITE" id="PS51379">
    <property type="entry name" value="4FE4S_FER_2"/>
    <property type="match status" value="3"/>
</dbReference>
<dbReference type="Pfam" id="PF12797">
    <property type="entry name" value="Fer4_2"/>
    <property type="match status" value="1"/>
</dbReference>
<evidence type="ECO:0000259" key="5">
    <source>
        <dbReference type="PROSITE" id="PS51379"/>
    </source>
</evidence>
<organism evidence="6 7">
    <name type="scientific">Pseudodesulfovibrio sediminis</name>
    <dbReference type="NCBI Taxonomy" id="2810563"/>
    <lineage>
        <taxon>Bacteria</taxon>
        <taxon>Pseudomonadati</taxon>
        <taxon>Thermodesulfobacteriota</taxon>
        <taxon>Desulfovibrionia</taxon>
        <taxon>Desulfovibrionales</taxon>
        <taxon>Desulfovibrionaceae</taxon>
    </lineage>
</organism>
<evidence type="ECO:0000256" key="3">
    <source>
        <dbReference type="ARBA" id="ARBA00023004"/>
    </source>
</evidence>
<evidence type="ECO:0000313" key="6">
    <source>
        <dbReference type="EMBL" id="BCS86874.1"/>
    </source>
</evidence>
<keyword evidence="2" id="KW-0479">Metal-binding</keyword>